<keyword evidence="6 9" id="KW-0732">Signal</keyword>
<feature type="compositionally biased region" description="Basic and acidic residues" evidence="8">
    <location>
        <begin position="258"/>
        <end position="272"/>
    </location>
</feature>
<dbReference type="PANTHER" id="PTHR33348">
    <property type="entry name" value="PRECURSOR OF CEP5"/>
    <property type="match status" value="1"/>
</dbReference>
<dbReference type="SUPFAM" id="SSF47699">
    <property type="entry name" value="Bifunctional inhibitor/lipid-transfer protein/seed storage 2S albumin"/>
    <property type="match status" value="1"/>
</dbReference>
<dbReference type="Proteomes" id="UP001293254">
    <property type="component" value="Unassembled WGS sequence"/>
</dbReference>
<evidence type="ECO:0000256" key="8">
    <source>
        <dbReference type="SAM" id="MobiDB-lite"/>
    </source>
</evidence>
<evidence type="ECO:0000256" key="2">
    <source>
        <dbReference type="ARBA" id="ARBA00008963"/>
    </source>
</evidence>
<dbReference type="AlphaFoldDB" id="A0AAE1YYW6"/>
<evidence type="ECO:0000256" key="9">
    <source>
        <dbReference type="SAM" id="SignalP"/>
    </source>
</evidence>
<dbReference type="PANTHER" id="PTHR33348:SF20">
    <property type="entry name" value="PRECURSOR OF CEP4"/>
    <property type="match status" value="1"/>
</dbReference>
<dbReference type="GO" id="GO:2000280">
    <property type="term" value="P:regulation of root development"/>
    <property type="evidence" value="ECO:0007669"/>
    <property type="project" value="TreeGrafter"/>
</dbReference>
<gene>
    <name evidence="10" type="ORF">Salat_0158300</name>
</gene>
<organism evidence="10 11">
    <name type="scientific">Sesamum alatum</name>
    <dbReference type="NCBI Taxonomy" id="300844"/>
    <lineage>
        <taxon>Eukaryota</taxon>
        <taxon>Viridiplantae</taxon>
        <taxon>Streptophyta</taxon>
        <taxon>Embryophyta</taxon>
        <taxon>Tracheophyta</taxon>
        <taxon>Spermatophyta</taxon>
        <taxon>Magnoliopsida</taxon>
        <taxon>eudicotyledons</taxon>
        <taxon>Gunneridae</taxon>
        <taxon>Pentapetalae</taxon>
        <taxon>asterids</taxon>
        <taxon>lamiids</taxon>
        <taxon>Lamiales</taxon>
        <taxon>Pedaliaceae</taxon>
        <taxon>Sesamum</taxon>
    </lineage>
</organism>
<evidence type="ECO:0000313" key="10">
    <source>
        <dbReference type="EMBL" id="KAK4438241.1"/>
    </source>
</evidence>
<reference evidence="10" key="2">
    <citation type="journal article" date="2024" name="Plant">
        <title>Genomic evolution and insights into agronomic trait innovations of Sesamum species.</title>
        <authorList>
            <person name="Miao H."/>
            <person name="Wang L."/>
            <person name="Qu L."/>
            <person name="Liu H."/>
            <person name="Sun Y."/>
            <person name="Le M."/>
            <person name="Wang Q."/>
            <person name="Wei S."/>
            <person name="Zheng Y."/>
            <person name="Lin W."/>
            <person name="Duan Y."/>
            <person name="Cao H."/>
            <person name="Xiong S."/>
            <person name="Wang X."/>
            <person name="Wei L."/>
            <person name="Li C."/>
            <person name="Ma Q."/>
            <person name="Ju M."/>
            <person name="Zhao R."/>
            <person name="Li G."/>
            <person name="Mu C."/>
            <person name="Tian Q."/>
            <person name="Mei H."/>
            <person name="Zhang T."/>
            <person name="Gao T."/>
            <person name="Zhang H."/>
        </authorList>
    </citation>
    <scope>NUCLEOTIDE SEQUENCE</scope>
    <source>
        <strain evidence="10">3651</strain>
    </source>
</reference>
<reference evidence="10" key="1">
    <citation type="submission" date="2020-06" db="EMBL/GenBank/DDBJ databases">
        <authorList>
            <person name="Li T."/>
            <person name="Hu X."/>
            <person name="Zhang T."/>
            <person name="Song X."/>
            <person name="Zhang H."/>
            <person name="Dai N."/>
            <person name="Sheng W."/>
            <person name="Hou X."/>
            <person name="Wei L."/>
        </authorList>
    </citation>
    <scope>NUCLEOTIDE SEQUENCE</scope>
    <source>
        <strain evidence="10">3651</strain>
        <tissue evidence="10">Leaf</tissue>
    </source>
</reference>
<evidence type="ECO:0000256" key="4">
    <source>
        <dbReference type="ARBA" id="ARBA00022525"/>
    </source>
</evidence>
<comment type="subcellular location">
    <subcellularLocation>
        <location evidence="1">Secreted</location>
        <location evidence="1">Extracellular space</location>
        <location evidence="1">Apoplast</location>
    </subcellularLocation>
</comment>
<dbReference type="GO" id="GO:0048046">
    <property type="term" value="C:apoplast"/>
    <property type="evidence" value="ECO:0007669"/>
    <property type="project" value="UniProtKB-SubCell"/>
</dbReference>
<evidence type="ECO:0000256" key="3">
    <source>
        <dbReference type="ARBA" id="ARBA00022523"/>
    </source>
</evidence>
<evidence type="ECO:0000313" key="11">
    <source>
        <dbReference type="Proteomes" id="UP001293254"/>
    </source>
</evidence>
<sequence>MGYSSSRWLVAVVVLAVITFNPPAPAEAISCTQALEFLMSCQSFLLGVGEISSNCCVGAQSLARATVLSADRKIVCQIPINDVSFKLNRYKNLESKALRPTKEGHSPGMGHGSPPSAPPQLNRYKNLESKALRPTKQGHSPGMGHGSPPGAPPQLNKEFGDQGFTVDKKKVIAQVWVSPPGTPPQLNKYKNMESKALRPMKEGHSLGMGHGSPPGAPPQLNRYKNLESKDLRPTKEGHSPGMDHGSPPGAPPQLNRYKNLESKALRPTKEGHSPGMGHGSPPGASPQLNRYKNLESKAFTADKTRS</sequence>
<comment type="similarity">
    <text evidence="2">Belongs to the C-terminally encoded plant signaling peptide (CEP) family.</text>
</comment>
<accession>A0AAE1YYW6</accession>
<dbReference type="GO" id="GO:0005179">
    <property type="term" value="F:hormone activity"/>
    <property type="evidence" value="ECO:0007669"/>
    <property type="project" value="UniProtKB-KW"/>
</dbReference>
<comment type="caution">
    <text evidence="10">The sequence shown here is derived from an EMBL/GenBank/DDBJ whole genome shotgun (WGS) entry which is preliminary data.</text>
</comment>
<dbReference type="GO" id="GO:0048364">
    <property type="term" value="P:root development"/>
    <property type="evidence" value="ECO:0007669"/>
    <property type="project" value="InterPro"/>
</dbReference>
<evidence type="ECO:0000256" key="7">
    <source>
        <dbReference type="ARBA" id="ARBA00023278"/>
    </source>
</evidence>
<feature type="signal peptide" evidence="9">
    <location>
        <begin position="1"/>
        <end position="28"/>
    </location>
</feature>
<evidence type="ECO:0000256" key="6">
    <source>
        <dbReference type="ARBA" id="ARBA00022729"/>
    </source>
</evidence>
<dbReference type="GO" id="GO:1902025">
    <property type="term" value="P:nitrate import"/>
    <property type="evidence" value="ECO:0007669"/>
    <property type="project" value="TreeGrafter"/>
</dbReference>
<feature type="chain" id="PRO_5041985524" evidence="9">
    <location>
        <begin position="29"/>
        <end position="306"/>
    </location>
</feature>
<dbReference type="InterPro" id="IPR036312">
    <property type="entry name" value="Bifun_inhib/LTP/seed_sf"/>
</dbReference>
<protein>
    <submittedName>
        <fullName evidence="10">Uncharacterized protein</fullName>
    </submittedName>
</protein>
<evidence type="ECO:0000256" key="1">
    <source>
        <dbReference type="ARBA" id="ARBA00004271"/>
    </source>
</evidence>
<keyword evidence="11" id="KW-1185">Reference proteome</keyword>
<evidence type="ECO:0000256" key="5">
    <source>
        <dbReference type="ARBA" id="ARBA00022702"/>
    </source>
</evidence>
<keyword evidence="3" id="KW-0052">Apoplast</keyword>
<name>A0AAE1YYW6_9LAMI</name>
<keyword evidence="4" id="KW-0964">Secreted</keyword>
<keyword evidence="5" id="KW-0372">Hormone</keyword>
<feature type="region of interest" description="Disordered" evidence="8">
    <location>
        <begin position="201"/>
        <end position="306"/>
    </location>
</feature>
<proteinExistence type="inferred from homology"/>
<dbReference type="GO" id="GO:1901371">
    <property type="term" value="P:regulation of leaf morphogenesis"/>
    <property type="evidence" value="ECO:0007669"/>
    <property type="project" value="TreeGrafter"/>
</dbReference>
<dbReference type="Gene3D" id="1.10.110.10">
    <property type="entry name" value="Plant lipid-transfer and hydrophobic proteins"/>
    <property type="match status" value="1"/>
</dbReference>
<feature type="compositionally biased region" description="Basic and acidic residues" evidence="8">
    <location>
        <begin position="224"/>
        <end position="238"/>
    </location>
</feature>
<feature type="compositionally biased region" description="Basic and acidic residues" evidence="8">
    <location>
        <begin position="292"/>
        <end position="306"/>
    </location>
</feature>
<dbReference type="InterPro" id="IPR033250">
    <property type="entry name" value="CEP"/>
</dbReference>
<keyword evidence="7" id="KW-0379">Hydroxylation</keyword>
<feature type="region of interest" description="Disordered" evidence="8">
    <location>
        <begin position="99"/>
        <end position="160"/>
    </location>
</feature>
<dbReference type="GO" id="GO:0006995">
    <property type="term" value="P:cellular response to nitrogen starvation"/>
    <property type="evidence" value="ECO:0007669"/>
    <property type="project" value="UniProtKB-ARBA"/>
</dbReference>
<dbReference type="EMBL" id="JACGWO010000001">
    <property type="protein sequence ID" value="KAK4438241.1"/>
    <property type="molecule type" value="Genomic_DNA"/>
</dbReference>